<sequence>MPSPLSPERYWRLNRRLIAAGLLLGFVVTFGLGWYARELDFIFLGWGFNFWLAAQGALLIYLLIVIGYAWIMNRLDASQLDSQGRPPA</sequence>
<name>A0A2S9K9U3_9BURK</name>
<dbReference type="InterPro" id="IPR019886">
    <property type="entry name" value="Na_symporter_ssu"/>
</dbReference>
<dbReference type="RefSeq" id="WP_105746601.1">
    <property type="nucleotide sequence ID" value="NZ_PVLQ01000004.1"/>
</dbReference>
<keyword evidence="1" id="KW-1133">Transmembrane helix</keyword>
<keyword evidence="1" id="KW-0812">Transmembrane</keyword>
<evidence type="ECO:0000313" key="3">
    <source>
        <dbReference type="EMBL" id="PRD67162.1"/>
    </source>
</evidence>
<dbReference type="NCBIfam" id="TIGR03647">
    <property type="entry name" value="Na_symport_sm"/>
    <property type="match status" value="1"/>
</dbReference>
<proteinExistence type="predicted"/>
<evidence type="ECO:0000256" key="1">
    <source>
        <dbReference type="SAM" id="Phobius"/>
    </source>
</evidence>
<comment type="caution">
    <text evidence="3">The sequence shown here is derived from an EMBL/GenBank/DDBJ whole genome shotgun (WGS) entry which is preliminary data.</text>
</comment>
<dbReference type="EMBL" id="PVLQ01000004">
    <property type="protein sequence ID" value="PRD67162.1"/>
    <property type="molecule type" value="Genomic_DNA"/>
</dbReference>
<accession>A0A2S9K9U3</accession>
<dbReference type="AlphaFoldDB" id="A0A2S9K9U3"/>
<keyword evidence="4" id="KW-1185">Reference proteome</keyword>
<evidence type="ECO:0000313" key="4">
    <source>
        <dbReference type="Proteomes" id="UP000238589"/>
    </source>
</evidence>
<gene>
    <name evidence="3" type="ORF">C6P64_00290</name>
</gene>
<dbReference type="Pfam" id="PF13937">
    <property type="entry name" value="DUF4212"/>
    <property type="match status" value="1"/>
</dbReference>
<keyword evidence="1" id="KW-0472">Membrane</keyword>
<organism evidence="3 4">
    <name type="scientific">Malikia granosa</name>
    <dbReference type="NCBI Taxonomy" id="263067"/>
    <lineage>
        <taxon>Bacteria</taxon>
        <taxon>Pseudomonadati</taxon>
        <taxon>Pseudomonadota</taxon>
        <taxon>Betaproteobacteria</taxon>
        <taxon>Burkholderiales</taxon>
        <taxon>Comamonadaceae</taxon>
        <taxon>Malikia</taxon>
    </lineage>
</organism>
<dbReference type="OrthoDB" id="9797746at2"/>
<evidence type="ECO:0000259" key="2">
    <source>
        <dbReference type="Pfam" id="PF13937"/>
    </source>
</evidence>
<feature type="transmembrane region" description="Helical" evidence="1">
    <location>
        <begin position="48"/>
        <end position="71"/>
    </location>
</feature>
<protein>
    <submittedName>
        <fullName evidence="3">DUF4212 domain-containing protein</fullName>
    </submittedName>
</protein>
<feature type="transmembrane region" description="Helical" evidence="1">
    <location>
        <begin position="17"/>
        <end position="36"/>
    </location>
</feature>
<dbReference type="Proteomes" id="UP000238589">
    <property type="component" value="Unassembled WGS sequence"/>
</dbReference>
<reference evidence="3 4" key="1">
    <citation type="submission" date="2018-03" db="EMBL/GenBank/DDBJ databases">
        <title>Comparative genomics illustrates the genes involved in a hyperalkaliphilic mechanisms of Serpentinomonas isolated from highly-alkaline calcium-rich serpentinized springs.</title>
        <authorList>
            <person name="Suzuki S."/>
            <person name="Ishii S."/>
            <person name="Walworth N."/>
            <person name="Bird L."/>
            <person name="Kuenen J.G."/>
            <person name="Nealson K.H."/>
        </authorList>
    </citation>
    <scope>NUCLEOTIDE SEQUENCE [LARGE SCALE GENOMIC DNA]</scope>
    <source>
        <strain evidence="3 4">P1</strain>
    </source>
</reference>
<feature type="domain" description="Sodium symporter small subunit" evidence="2">
    <location>
        <begin position="8"/>
        <end position="77"/>
    </location>
</feature>